<evidence type="ECO:0000313" key="1">
    <source>
        <dbReference type="EMBL" id="MBE9117266.1"/>
    </source>
</evidence>
<protein>
    <submittedName>
        <fullName evidence="1">Uncharacterized protein</fullName>
    </submittedName>
</protein>
<dbReference type="Proteomes" id="UP000654482">
    <property type="component" value="Unassembled WGS sequence"/>
</dbReference>
<dbReference type="RefSeq" id="WP_194030354.1">
    <property type="nucleotide sequence ID" value="NZ_JADEWZ010000022.1"/>
</dbReference>
<keyword evidence="2" id="KW-1185">Reference proteome</keyword>
<proteinExistence type="predicted"/>
<gene>
    <name evidence="1" type="ORF">IQ249_15300</name>
</gene>
<accession>A0A8J7E0W6</accession>
<reference evidence="1" key="1">
    <citation type="submission" date="2020-10" db="EMBL/GenBank/DDBJ databases">
        <authorList>
            <person name="Castelo-Branco R."/>
            <person name="Eusebio N."/>
            <person name="Adriana R."/>
            <person name="Vieira A."/>
            <person name="Brugerolle De Fraissinette N."/>
            <person name="Rezende De Castro R."/>
            <person name="Schneider M.P."/>
            <person name="Vasconcelos V."/>
            <person name="Leao P.N."/>
        </authorList>
    </citation>
    <scope>NUCLEOTIDE SEQUENCE</scope>
    <source>
        <strain evidence="1">LEGE 07157</strain>
    </source>
</reference>
<comment type="caution">
    <text evidence="1">The sequence shown here is derived from an EMBL/GenBank/DDBJ whole genome shotgun (WGS) entry which is preliminary data.</text>
</comment>
<sequence length="83" mass="9666">MLAIARVKHPRYYIDTAQEQDEFDPNKNGEPLGQWLETEGAKFLGLYGRVKRFDFISLTQNFSLAEETLIHPTREARKIPGWD</sequence>
<organism evidence="1 2">
    <name type="scientific">Lusitaniella coriacea LEGE 07157</name>
    <dbReference type="NCBI Taxonomy" id="945747"/>
    <lineage>
        <taxon>Bacteria</taxon>
        <taxon>Bacillati</taxon>
        <taxon>Cyanobacteriota</taxon>
        <taxon>Cyanophyceae</taxon>
        <taxon>Spirulinales</taxon>
        <taxon>Lusitaniellaceae</taxon>
        <taxon>Lusitaniella</taxon>
    </lineage>
</organism>
<evidence type="ECO:0000313" key="2">
    <source>
        <dbReference type="Proteomes" id="UP000654482"/>
    </source>
</evidence>
<name>A0A8J7E0W6_9CYAN</name>
<dbReference type="EMBL" id="JADEWZ010000022">
    <property type="protein sequence ID" value="MBE9117266.1"/>
    <property type="molecule type" value="Genomic_DNA"/>
</dbReference>
<dbReference type="AlphaFoldDB" id="A0A8J7E0W6"/>